<evidence type="ECO:0000256" key="1">
    <source>
        <dbReference type="ARBA" id="ARBA00004370"/>
    </source>
</evidence>
<feature type="region of interest" description="Disordered" evidence="5">
    <location>
        <begin position="154"/>
        <end position="189"/>
    </location>
</feature>
<evidence type="ECO:0000256" key="5">
    <source>
        <dbReference type="SAM" id="MobiDB-lite"/>
    </source>
</evidence>
<keyword evidence="4" id="KW-0472">Membrane</keyword>
<comment type="caution">
    <text evidence="6">The sequence shown here is derived from an EMBL/GenBank/DDBJ whole genome shotgun (WGS) entry which is preliminary data.</text>
</comment>
<keyword evidence="3" id="KW-1133">Transmembrane helix</keyword>
<reference evidence="6 7" key="1">
    <citation type="journal article" date="2022" name="DNA Res.">
        <title>Genome analysis of five recently described species of the CUG-Ser clade uncovers Candida theae as a new hybrid lineage with pathogenic potential in the Candida parapsilosis species complex.</title>
        <authorList>
            <person name="Mixao V."/>
            <person name="Del Olmo V."/>
            <person name="Hegedusova E."/>
            <person name="Saus E."/>
            <person name="Pryszcz L."/>
            <person name="Cillingova A."/>
            <person name="Nosek J."/>
            <person name="Gabaldon T."/>
        </authorList>
    </citation>
    <scope>NUCLEOTIDE SEQUENCE [LARGE SCALE GENOMIC DNA]</scope>
    <source>
        <strain evidence="6 7">CBS 12239</strain>
    </source>
</reference>
<evidence type="ECO:0000313" key="7">
    <source>
        <dbReference type="Proteomes" id="UP001204833"/>
    </source>
</evidence>
<evidence type="ECO:0000256" key="3">
    <source>
        <dbReference type="ARBA" id="ARBA00022989"/>
    </source>
</evidence>
<feature type="compositionally biased region" description="Low complexity" evidence="5">
    <location>
        <begin position="162"/>
        <end position="177"/>
    </location>
</feature>
<dbReference type="SUPFAM" id="SSF103506">
    <property type="entry name" value="Mitochondrial carrier"/>
    <property type="match status" value="1"/>
</dbReference>
<dbReference type="AlphaFoldDB" id="A0AAD5BEQ8"/>
<dbReference type="InterPro" id="IPR023395">
    <property type="entry name" value="MCP_dom_sf"/>
</dbReference>
<sequence>MTSNTKLGPEQLRPYYDHDSFDAGYSVILKKGVGLIDTKTGKPITANLSSNAIEKQVSESSFGSSPGLIRRAFDRQGGVGIQSNKVAGDKNFISDLEFSEYFEVNNMLELLKNLFWTMFKDYVKVLLAQPLEITRLVLQVGKFNFNAKKKDGKEKSKRLLDSTHSLSSSNASLRSGSAGPEPLGQHHHQQLGFAEQDEPIDYFQPQSDSQVWANPNTTYEPPTPAPPSVSADKFVPPPIKRLSTKKRLRVYKIQPKSLHTIEIMSAIANKDSFLALFRGVNASYLYQVLTHMIEAYITGFVSPFLGIPDPFFLDLTHSNDPFKSLWLSVSACVLTGLVMIPLDLIRVKFMITQPTSLALTNEASNKEDVLEKAAEEVVQNTRSFRESIRNFPTYYLKHPPTPIIFFTTLYQLSTSVFRKMAPYLLYIKFNIDAYSSPTIYTFVNLLSSIGEFFVKLPVENLLRKEQVRFLLEPKVHDEKKVITIVKPEENMIVEFNGVSSSVDGEELTTIQKVKQLGLFNGWRVGLLNVVGFWGYNIFKNSGNPLQVERL</sequence>
<organism evidence="6 7">
    <name type="scientific">Candida theae</name>
    <dbReference type="NCBI Taxonomy" id="1198502"/>
    <lineage>
        <taxon>Eukaryota</taxon>
        <taxon>Fungi</taxon>
        <taxon>Dikarya</taxon>
        <taxon>Ascomycota</taxon>
        <taxon>Saccharomycotina</taxon>
        <taxon>Pichiomycetes</taxon>
        <taxon>Debaryomycetaceae</taxon>
        <taxon>Candida/Lodderomyces clade</taxon>
        <taxon>Candida</taxon>
    </lineage>
</organism>
<dbReference type="GO" id="GO:0016020">
    <property type="term" value="C:membrane"/>
    <property type="evidence" value="ECO:0007669"/>
    <property type="project" value="UniProtKB-SubCell"/>
</dbReference>
<keyword evidence="7" id="KW-1185">Reference proteome</keyword>
<feature type="region of interest" description="Disordered" evidence="5">
    <location>
        <begin position="211"/>
        <end position="236"/>
    </location>
</feature>
<dbReference type="Gene3D" id="1.50.40.10">
    <property type="entry name" value="Mitochondrial carrier domain"/>
    <property type="match status" value="1"/>
</dbReference>
<gene>
    <name evidence="6" type="ORF">KGF57_003002</name>
</gene>
<dbReference type="EMBL" id="JAIHNG010000120">
    <property type="protein sequence ID" value="KAI5957736.1"/>
    <property type="molecule type" value="Genomic_DNA"/>
</dbReference>
<keyword evidence="2" id="KW-0812">Transmembrane</keyword>
<dbReference type="Proteomes" id="UP001204833">
    <property type="component" value="Unassembled WGS sequence"/>
</dbReference>
<evidence type="ECO:0000256" key="4">
    <source>
        <dbReference type="ARBA" id="ARBA00023136"/>
    </source>
</evidence>
<proteinExistence type="predicted"/>
<evidence type="ECO:0008006" key="8">
    <source>
        <dbReference type="Google" id="ProtNLM"/>
    </source>
</evidence>
<name>A0AAD5BEQ8_9ASCO</name>
<dbReference type="GeneID" id="76151061"/>
<feature type="compositionally biased region" description="Polar residues" evidence="5">
    <location>
        <begin position="211"/>
        <end position="220"/>
    </location>
</feature>
<evidence type="ECO:0000313" key="6">
    <source>
        <dbReference type="EMBL" id="KAI5957736.1"/>
    </source>
</evidence>
<accession>A0AAD5BEQ8</accession>
<comment type="subcellular location">
    <subcellularLocation>
        <location evidence="1">Membrane</location>
    </subcellularLocation>
</comment>
<dbReference type="RefSeq" id="XP_051608439.1">
    <property type="nucleotide sequence ID" value="XM_051752377.1"/>
</dbReference>
<protein>
    <recommendedName>
        <fullName evidence="8">Mitochondrial fusion and transport protein UGO1</fullName>
    </recommendedName>
</protein>
<evidence type="ECO:0000256" key="2">
    <source>
        <dbReference type="ARBA" id="ARBA00022692"/>
    </source>
</evidence>